<dbReference type="Pfam" id="PF00176">
    <property type="entry name" value="SNF2-rel_dom"/>
    <property type="match status" value="1"/>
</dbReference>
<feature type="domain" description="Helicase ATP-binding" evidence="8">
    <location>
        <begin position="394"/>
        <end position="626"/>
    </location>
</feature>
<evidence type="ECO:0000256" key="1">
    <source>
        <dbReference type="ARBA" id="ARBA00022741"/>
    </source>
</evidence>
<dbReference type="PANTHER" id="PTHR45865">
    <property type="entry name" value="E3 UBIQUITIN-PROTEIN LIGASE SHPRH FAMILY MEMBER"/>
    <property type="match status" value="1"/>
</dbReference>
<accession>A0AA39JLM0</accession>
<dbReference type="Gene3D" id="3.40.50.10810">
    <property type="entry name" value="Tandem AAA-ATPase domain"/>
    <property type="match status" value="1"/>
</dbReference>
<dbReference type="SMART" id="SM00487">
    <property type="entry name" value="DEXDc"/>
    <property type="match status" value="1"/>
</dbReference>
<evidence type="ECO:0000259" key="7">
    <source>
        <dbReference type="PROSITE" id="PS50089"/>
    </source>
</evidence>
<dbReference type="PANTHER" id="PTHR45865:SF1">
    <property type="entry name" value="E3 UBIQUITIN-PROTEIN LIGASE SHPRH"/>
    <property type="match status" value="1"/>
</dbReference>
<dbReference type="GO" id="GO:0016787">
    <property type="term" value="F:hydrolase activity"/>
    <property type="evidence" value="ECO:0007669"/>
    <property type="project" value="UniProtKB-KW"/>
</dbReference>
<dbReference type="InterPro" id="IPR001841">
    <property type="entry name" value="Znf_RING"/>
</dbReference>
<evidence type="ECO:0000256" key="6">
    <source>
        <dbReference type="SAM" id="MobiDB-lite"/>
    </source>
</evidence>
<sequence length="1602" mass="181125">MRDTGTSSHSLFLRATSRHYLGHGSFRPALNVSHLLRLLAELSDAPPPIPGKGKKRTAQDTLFKSPNPKRRKLVPGSDRENDEQVLVYPTIRSYMPPLEGNTHTPIFRHTFDMQYTTDYPAHPLKDHFSDDAEWISEEDELRDVLQGLGEQEPRALDLGRVFITKYHDKFIGVSEEYQEDGEGWLFMLPTVQATQDADPHSFKTDILELADTLKTFGRVSINASLRLTVLPSDVCDSKDLPFRLHVDATVSILTPRIFDPFGGSKGLTRKTIELLESAQRQLLRFAYPKPPPSTFQGVVSIPFFYSILGPAPTLPYKRAIEAMQPAELLPTLLPFQRRSVAWLLEREGKTVTSSGEIISANTSEYSSWETIQAGDVSFQFNRLTGQVLPTSETAEESEPVFGGILAEEPGLGKTLEIISLILLNPAPPDRNPAQQIRWDPIARLETTLIVTPPALASQWIDELATHAPTLKVLVYDGWSKVPVPITTTQVEEERARRNKINQKRSKKGQALEPTDDIMDWCTWVNTFDIVVTTYNVLKTDFNVARAAPLRPRRTDVVYSNVERPRSPLVMCEWQRVVMDEVQMVGGGKTEDMVSLIPRLSSFAVSGTPARTQVQDLIHVLRFLRVDNAVGSPRLWNRLIQPPYAGELADFFRHYTIRTMKSTLEAELTIPQQTRYLVSIEMGRIERHVYDQTLEAVLQELGLDARGVAASAGWETDGTVLRSSLRRLRGICTHPQVGQLQRQNDKLFKPGALKTIEEVLHTMQDQNWRNVMDDFKSKVQAIITLAQLKQHDEGDHNRYHRSLELLLAAEKEANKLIDEIESAITDHDAKGDVLRKEAAARRASQPELPSQKGKERELSWTPSEDTDDDGLPHTPAGEEHGIKRRALQQRLRETRMVLHRVKFLQGDTYHVLGDSFSAEESAAYTICEEMRRDLLKSTEDEANRGMAQLDVDATKHGINENTLTIPLPFLEQGGIRSSDIVDQLHEIIEDVLNVQSVLLWEWRTHLHKLLTQRLSASENEADGEEYQRSLDDQGEAETYLQAYTALLADRREALVNERTLLAVHDAREAKHRQTRTAGKAVAAAADNTSVLPSDIQLQPEHEVLHQELAEQRKKLLKELDARSVKSILVDLTAAMSRINRDSDPEKALLKDAIAEVRRLITDQGANLDKLDADLALFRKAFNQRILYFRQLQEISDSVTQVTWEKTLGEAVQECEAEKARLEDRLKTSRARQRYLDNLAKDRDEAKDIEDECVLCGCEFERGFITAWYVDTTFVSKLTPTFTISAHVFCEGCMKAWLQRREGKACPVCRVHVDPKNLQRFAVNGPENPPPGRIVNGEMVPQSRRKIEYNMIDPELFDSIEHMECYGDYGRKIQTLVRHLLYLQENDPGCKSIVFSAWEDSLHILQRALTDNAIQCLRIDQGRTKGNNASKRFKSDPDIRVLLLHGERENAGLNITCASRVFLLESVVHHGFEVQGTFTIARIDRLGQTRPTEVYCYYAEDTVERNILDLAARRGLSLYTKGNSAGTLNASSFDVASGDKDIDSPSKKNHALKGDFISKIDDMLAILFPHMYEDVEYLVPPDEDVHMKDGTEQTNAVAGPSRLR</sequence>
<feature type="domain" description="RING-type" evidence="7">
    <location>
        <begin position="1251"/>
        <end position="1308"/>
    </location>
</feature>
<gene>
    <name evidence="9" type="ORF">EV420DRAFT_1648543</name>
</gene>
<dbReference type="Pfam" id="PF26021">
    <property type="entry name" value="Ferritin_C144_05"/>
    <property type="match status" value="1"/>
</dbReference>
<proteinExistence type="predicted"/>
<feature type="region of interest" description="Disordered" evidence="6">
    <location>
        <begin position="834"/>
        <end position="883"/>
    </location>
</feature>
<dbReference type="CDD" id="cd18793">
    <property type="entry name" value="SF2_C_SNF"/>
    <property type="match status" value="1"/>
</dbReference>
<keyword evidence="4" id="KW-0862">Zinc</keyword>
<dbReference type="SUPFAM" id="SSF52540">
    <property type="entry name" value="P-loop containing nucleoside triphosphate hydrolases"/>
    <property type="match status" value="2"/>
</dbReference>
<keyword evidence="3" id="KW-0067">ATP-binding</keyword>
<feature type="region of interest" description="Disordered" evidence="6">
    <location>
        <begin position="43"/>
        <end position="79"/>
    </location>
</feature>
<dbReference type="RefSeq" id="XP_060325373.1">
    <property type="nucleotide sequence ID" value="XM_060478186.1"/>
</dbReference>
<organism evidence="9 10">
    <name type="scientific">Armillaria tabescens</name>
    <name type="common">Ringless honey mushroom</name>
    <name type="synonym">Agaricus tabescens</name>
    <dbReference type="NCBI Taxonomy" id="1929756"/>
    <lineage>
        <taxon>Eukaryota</taxon>
        <taxon>Fungi</taxon>
        <taxon>Dikarya</taxon>
        <taxon>Basidiomycota</taxon>
        <taxon>Agaricomycotina</taxon>
        <taxon>Agaricomycetes</taxon>
        <taxon>Agaricomycetidae</taxon>
        <taxon>Agaricales</taxon>
        <taxon>Marasmiineae</taxon>
        <taxon>Physalacriaceae</taxon>
        <taxon>Desarmillaria</taxon>
    </lineage>
</organism>
<keyword evidence="5" id="KW-0175">Coiled coil</keyword>
<dbReference type="GO" id="GO:0008270">
    <property type="term" value="F:zinc ion binding"/>
    <property type="evidence" value="ECO:0007669"/>
    <property type="project" value="UniProtKB-KW"/>
</dbReference>
<dbReference type="GO" id="GO:0061630">
    <property type="term" value="F:ubiquitin protein ligase activity"/>
    <property type="evidence" value="ECO:0007669"/>
    <property type="project" value="TreeGrafter"/>
</dbReference>
<evidence type="ECO:0000313" key="9">
    <source>
        <dbReference type="EMBL" id="KAK0445026.1"/>
    </source>
</evidence>
<reference evidence="9" key="1">
    <citation type="submission" date="2023-06" db="EMBL/GenBank/DDBJ databases">
        <authorList>
            <consortium name="Lawrence Berkeley National Laboratory"/>
            <person name="Ahrendt S."/>
            <person name="Sahu N."/>
            <person name="Indic B."/>
            <person name="Wong-Bajracharya J."/>
            <person name="Merenyi Z."/>
            <person name="Ke H.-M."/>
            <person name="Monk M."/>
            <person name="Kocsube S."/>
            <person name="Drula E."/>
            <person name="Lipzen A."/>
            <person name="Balint B."/>
            <person name="Henrissat B."/>
            <person name="Andreopoulos B."/>
            <person name="Martin F.M."/>
            <person name="Harder C.B."/>
            <person name="Rigling D."/>
            <person name="Ford K.L."/>
            <person name="Foster G.D."/>
            <person name="Pangilinan J."/>
            <person name="Papanicolaou A."/>
            <person name="Barry K."/>
            <person name="LaButti K."/>
            <person name="Viragh M."/>
            <person name="Koriabine M."/>
            <person name="Yan M."/>
            <person name="Riley R."/>
            <person name="Champramary S."/>
            <person name="Plett K.L."/>
            <person name="Tsai I.J."/>
            <person name="Slot J."/>
            <person name="Sipos G."/>
            <person name="Plett J."/>
            <person name="Nagy L.G."/>
            <person name="Grigoriev I.V."/>
        </authorList>
    </citation>
    <scope>NUCLEOTIDE SEQUENCE</scope>
    <source>
        <strain evidence="9">CCBAS 213</strain>
    </source>
</reference>
<name>A0AA39JLM0_ARMTA</name>
<dbReference type="CDD" id="cd18070">
    <property type="entry name" value="DEXQc_SHPRH"/>
    <property type="match status" value="1"/>
</dbReference>
<dbReference type="GeneID" id="85361734"/>
<feature type="coiled-coil region" evidence="5">
    <location>
        <begin position="1203"/>
        <end position="1250"/>
    </location>
</feature>
<keyword evidence="4" id="KW-0863">Zinc-finger</keyword>
<keyword evidence="2" id="KW-0378">Hydrolase</keyword>
<dbReference type="InterPro" id="IPR052583">
    <property type="entry name" value="ATP-helicase/E3_Ub-Ligase"/>
</dbReference>
<dbReference type="Gene3D" id="3.30.40.10">
    <property type="entry name" value="Zinc/RING finger domain, C3HC4 (zinc finger)"/>
    <property type="match status" value="1"/>
</dbReference>
<dbReference type="PROSITE" id="PS50089">
    <property type="entry name" value="ZF_RING_2"/>
    <property type="match status" value="1"/>
</dbReference>
<evidence type="ECO:0000256" key="3">
    <source>
        <dbReference type="ARBA" id="ARBA00022840"/>
    </source>
</evidence>
<dbReference type="GO" id="GO:0006974">
    <property type="term" value="P:DNA damage response"/>
    <property type="evidence" value="ECO:0007669"/>
    <property type="project" value="TreeGrafter"/>
</dbReference>
<dbReference type="Gene3D" id="3.40.50.300">
    <property type="entry name" value="P-loop containing nucleotide triphosphate hydrolases"/>
    <property type="match status" value="1"/>
</dbReference>
<feature type="region of interest" description="Disordered" evidence="6">
    <location>
        <begin position="1581"/>
        <end position="1602"/>
    </location>
</feature>
<dbReference type="GO" id="GO:0005634">
    <property type="term" value="C:nucleus"/>
    <property type="evidence" value="ECO:0007669"/>
    <property type="project" value="TreeGrafter"/>
</dbReference>
<evidence type="ECO:0000313" key="10">
    <source>
        <dbReference type="Proteomes" id="UP001175211"/>
    </source>
</evidence>
<dbReference type="InterPro" id="IPR059033">
    <property type="entry name" value="C144_05_dom"/>
</dbReference>
<keyword evidence="10" id="KW-1185">Reference proteome</keyword>
<dbReference type="Proteomes" id="UP001175211">
    <property type="component" value="Unassembled WGS sequence"/>
</dbReference>
<dbReference type="InterPro" id="IPR049730">
    <property type="entry name" value="SNF2/RAD54-like_C"/>
</dbReference>
<evidence type="ECO:0000256" key="5">
    <source>
        <dbReference type="SAM" id="Coils"/>
    </source>
</evidence>
<dbReference type="EMBL" id="JAUEPS010000051">
    <property type="protein sequence ID" value="KAK0445026.1"/>
    <property type="molecule type" value="Genomic_DNA"/>
</dbReference>
<evidence type="ECO:0000256" key="4">
    <source>
        <dbReference type="PROSITE-ProRule" id="PRU00175"/>
    </source>
</evidence>
<keyword evidence="1" id="KW-0547">Nucleotide-binding</keyword>
<dbReference type="GO" id="GO:0005524">
    <property type="term" value="F:ATP binding"/>
    <property type="evidence" value="ECO:0007669"/>
    <property type="project" value="InterPro"/>
</dbReference>
<evidence type="ECO:0000256" key="2">
    <source>
        <dbReference type="ARBA" id="ARBA00022801"/>
    </source>
</evidence>
<dbReference type="PROSITE" id="PS51192">
    <property type="entry name" value="HELICASE_ATP_BIND_1"/>
    <property type="match status" value="1"/>
</dbReference>
<dbReference type="InterPro" id="IPR014001">
    <property type="entry name" value="Helicase_ATP-bd"/>
</dbReference>
<dbReference type="InterPro" id="IPR013083">
    <property type="entry name" value="Znf_RING/FYVE/PHD"/>
</dbReference>
<dbReference type="GO" id="GO:0000209">
    <property type="term" value="P:protein polyubiquitination"/>
    <property type="evidence" value="ECO:0007669"/>
    <property type="project" value="TreeGrafter"/>
</dbReference>
<dbReference type="InterPro" id="IPR027417">
    <property type="entry name" value="P-loop_NTPase"/>
</dbReference>
<comment type="caution">
    <text evidence="9">The sequence shown here is derived from an EMBL/GenBank/DDBJ whole genome shotgun (WGS) entry which is preliminary data.</text>
</comment>
<dbReference type="InterPro" id="IPR038718">
    <property type="entry name" value="SNF2-like_sf"/>
</dbReference>
<dbReference type="InterPro" id="IPR000330">
    <property type="entry name" value="SNF2_N"/>
</dbReference>
<evidence type="ECO:0000259" key="8">
    <source>
        <dbReference type="PROSITE" id="PS51192"/>
    </source>
</evidence>
<dbReference type="SUPFAM" id="SSF57850">
    <property type="entry name" value="RING/U-box"/>
    <property type="match status" value="1"/>
</dbReference>
<protein>
    <submittedName>
        <fullName evidence="9">SNF2 family N-terminal domain-containing protein</fullName>
    </submittedName>
</protein>
<keyword evidence="4" id="KW-0479">Metal-binding</keyword>